<dbReference type="RefSeq" id="WP_046368999.1">
    <property type="nucleotide sequence ID" value="NZ_BBWV01000002.1"/>
</dbReference>
<accession>A0A0E9MZU4</accession>
<evidence type="ECO:0000313" key="3">
    <source>
        <dbReference type="Proteomes" id="UP000033121"/>
    </source>
</evidence>
<gene>
    <name evidence="2" type="ORF">FPE01S_02_01630</name>
</gene>
<evidence type="ECO:0000256" key="1">
    <source>
        <dbReference type="SAM" id="Phobius"/>
    </source>
</evidence>
<evidence type="ECO:0000313" key="2">
    <source>
        <dbReference type="EMBL" id="GAO43058.1"/>
    </source>
</evidence>
<feature type="transmembrane region" description="Helical" evidence="1">
    <location>
        <begin position="183"/>
        <end position="206"/>
    </location>
</feature>
<keyword evidence="1" id="KW-0812">Transmembrane</keyword>
<dbReference type="EMBL" id="BBWV01000002">
    <property type="protein sequence ID" value="GAO43058.1"/>
    <property type="molecule type" value="Genomic_DNA"/>
</dbReference>
<feature type="transmembrane region" description="Helical" evidence="1">
    <location>
        <begin position="158"/>
        <end position="176"/>
    </location>
</feature>
<feature type="transmembrane region" description="Helical" evidence="1">
    <location>
        <begin position="25"/>
        <end position="43"/>
    </location>
</feature>
<keyword evidence="3" id="KW-1185">Reference proteome</keyword>
<comment type="caution">
    <text evidence="2">The sequence shown here is derived from an EMBL/GenBank/DDBJ whole genome shotgun (WGS) entry which is preliminary data.</text>
</comment>
<dbReference type="STRING" id="1220578.FPE01S_02_01630"/>
<proteinExistence type="predicted"/>
<name>A0A0E9MZU4_9BACT</name>
<feature type="transmembrane region" description="Helical" evidence="1">
    <location>
        <begin position="55"/>
        <end position="76"/>
    </location>
</feature>
<feature type="transmembrane region" description="Helical" evidence="1">
    <location>
        <begin position="96"/>
        <end position="118"/>
    </location>
</feature>
<dbReference type="OrthoDB" id="1523880at2"/>
<dbReference type="Proteomes" id="UP000033121">
    <property type="component" value="Unassembled WGS sequence"/>
</dbReference>
<sequence>MNDIFSAQRFWWLMRKVMVERTSQILGSMVLCLVVTFIVYALTQLLQGVEVGQNAGFEVGLVLGGPLVASIVFGYFNTSASGASFLMLPASAFEKWLSGILIVGVLYFGIFLAFFRLIDMAFVANYYRGFDKALPHVKERMEAVRELAYNGVVGRGTFLMYFNFTGMLMLGALYFNKAAFVKTALIICSLIVCSFVLNYVVVSALIKDTQVAFPFNIVWVWVGNQRAPVVLPENISEKITFIFRYVLPVMLWSLTLLRLKEKEF</sequence>
<organism evidence="2 3">
    <name type="scientific">Flavihumibacter petaseus NBRC 106054</name>
    <dbReference type="NCBI Taxonomy" id="1220578"/>
    <lineage>
        <taxon>Bacteria</taxon>
        <taxon>Pseudomonadati</taxon>
        <taxon>Bacteroidota</taxon>
        <taxon>Chitinophagia</taxon>
        <taxon>Chitinophagales</taxon>
        <taxon>Chitinophagaceae</taxon>
        <taxon>Flavihumibacter</taxon>
    </lineage>
</organism>
<dbReference type="AlphaFoldDB" id="A0A0E9MZU4"/>
<keyword evidence="1" id="KW-0472">Membrane</keyword>
<protein>
    <submittedName>
        <fullName evidence="2">Uncharacterized protein</fullName>
    </submittedName>
</protein>
<reference evidence="2 3" key="1">
    <citation type="submission" date="2015-04" db="EMBL/GenBank/DDBJ databases">
        <title>Whole genome shotgun sequence of Flavihumibacter petaseus NBRC 106054.</title>
        <authorList>
            <person name="Miyazawa S."/>
            <person name="Hosoyama A."/>
            <person name="Hashimoto M."/>
            <person name="Noguchi M."/>
            <person name="Tsuchikane K."/>
            <person name="Ohji S."/>
            <person name="Yamazoe A."/>
            <person name="Ichikawa N."/>
            <person name="Kimura A."/>
            <person name="Fujita N."/>
        </authorList>
    </citation>
    <scope>NUCLEOTIDE SEQUENCE [LARGE SCALE GENOMIC DNA]</scope>
    <source>
        <strain evidence="2 3">NBRC 106054</strain>
    </source>
</reference>
<keyword evidence="1" id="KW-1133">Transmembrane helix</keyword>